<dbReference type="RefSeq" id="WP_115362116.1">
    <property type="nucleotide sequence ID" value="NZ_QDKL01000002.1"/>
</dbReference>
<keyword evidence="2" id="KW-1185">Reference proteome</keyword>
<name>A0ABY0ILC4_9BACT</name>
<comment type="caution">
    <text evidence="1">The sequence shown here is derived from an EMBL/GenBank/DDBJ whole genome shotgun (WGS) entry which is preliminary data.</text>
</comment>
<sequence length="132" mass="15847">MTENYFQRLRAQYPISFLSDERLELLLNNIRSEDELKTIFSYLQKHLKSSPNHKENGELLFSYIDKTQYSVREWIEAIILFDNWLENQGRKTDFKKMIGYIECSTMSPENKMLKYNLKELVEKMLNEFGFVG</sequence>
<proteinExistence type="predicted"/>
<evidence type="ECO:0000313" key="1">
    <source>
        <dbReference type="EMBL" id="RZF22087.1"/>
    </source>
</evidence>
<gene>
    <name evidence="1" type="ORF">DAY19_10420</name>
</gene>
<accession>A0ABY0ILC4</accession>
<dbReference type="Proteomes" id="UP000443582">
    <property type="component" value="Unassembled WGS sequence"/>
</dbReference>
<organism evidence="1 2">
    <name type="scientific">Halobacteriovorax vibrionivorans</name>
    <dbReference type="NCBI Taxonomy" id="2152716"/>
    <lineage>
        <taxon>Bacteria</taxon>
        <taxon>Pseudomonadati</taxon>
        <taxon>Bdellovibrionota</taxon>
        <taxon>Bacteriovoracia</taxon>
        <taxon>Bacteriovoracales</taxon>
        <taxon>Halobacteriovoraceae</taxon>
        <taxon>Halobacteriovorax</taxon>
    </lineage>
</organism>
<protein>
    <submittedName>
        <fullName evidence="1">Uncharacterized protein</fullName>
    </submittedName>
</protein>
<dbReference type="EMBL" id="QDKL01000002">
    <property type="protein sequence ID" value="RZF22087.1"/>
    <property type="molecule type" value="Genomic_DNA"/>
</dbReference>
<evidence type="ECO:0000313" key="2">
    <source>
        <dbReference type="Proteomes" id="UP000443582"/>
    </source>
</evidence>
<reference evidence="2" key="1">
    <citation type="journal article" date="2019" name="Int. J. Syst. Evol. Microbiol.">
        <title>Halobacteriovorax valvorus sp. nov., a novel prokaryotic predator isolated from coastal seawater of China.</title>
        <authorList>
            <person name="Chen M.-X."/>
        </authorList>
    </citation>
    <scope>NUCLEOTIDE SEQUENCE [LARGE SCALE GENOMIC DNA]</scope>
    <source>
        <strain evidence="2">BL9</strain>
    </source>
</reference>